<dbReference type="AlphaFoldDB" id="A0AAD4BRC9"/>
<evidence type="ECO:0000313" key="3">
    <source>
        <dbReference type="EMBL" id="KAF8438158.1"/>
    </source>
</evidence>
<feature type="non-terminal residue" evidence="3">
    <location>
        <position position="98"/>
    </location>
</feature>
<keyword evidence="2" id="KW-0472">Membrane</keyword>
<keyword evidence="4" id="KW-1185">Reference proteome</keyword>
<proteinExistence type="predicted"/>
<dbReference type="EMBL" id="WHUW01000017">
    <property type="protein sequence ID" value="KAF8438158.1"/>
    <property type="molecule type" value="Genomic_DNA"/>
</dbReference>
<keyword evidence="2" id="KW-1133">Transmembrane helix</keyword>
<evidence type="ECO:0000256" key="1">
    <source>
        <dbReference type="SAM" id="MobiDB-lite"/>
    </source>
</evidence>
<feature type="region of interest" description="Disordered" evidence="1">
    <location>
        <begin position="79"/>
        <end position="98"/>
    </location>
</feature>
<keyword evidence="2" id="KW-0812">Transmembrane</keyword>
<evidence type="ECO:0000313" key="4">
    <source>
        <dbReference type="Proteomes" id="UP001194468"/>
    </source>
</evidence>
<name>A0AAD4BRC9_BOLED</name>
<reference evidence="3" key="1">
    <citation type="submission" date="2019-10" db="EMBL/GenBank/DDBJ databases">
        <authorList>
            <consortium name="DOE Joint Genome Institute"/>
            <person name="Kuo A."/>
            <person name="Miyauchi S."/>
            <person name="Kiss E."/>
            <person name="Drula E."/>
            <person name="Kohler A."/>
            <person name="Sanchez-Garcia M."/>
            <person name="Andreopoulos B."/>
            <person name="Barry K.W."/>
            <person name="Bonito G."/>
            <person name="Buee M."/>
            <person name="Carver A."/>
            <person name="Chen C."/>
            <person name="Cichocki N."/>
            <person name="Clum A."/>
            <person name="Culley D."/>
            <person name="Crous P.W."/>
            <person name="Fauchery L."/>
            <person name="Girlanda M."/>
            <person name="Hayes R."/>
            <person name="Keri Z."/>
            <person name="LaButti K."/>
            <person name="Lipzen A."/>
            <person name="Lombard V."/>
            <person name="Magnuson J."/>
            <person name="Maillard F."/>
            <person name="Morin E."/>
            <person name="Murat C."/>
            <person name="Nolan M."/>
            <person name="Ohm R."/>
            <person name="Pangilinan J."/>
            <person name="Pereira M."/>
            <person name="Perotto S."/>
            <person name="Peter M."/>
            <person name="Riley R."/>
            <person name="Sitrit Y."/>
            <person name="Stielow B."/>
            <person name="Szollosi G."/>
            <person name="Zifcakova L."/>
            <person name="Stursova M."/>
            <person name="Spatafora J.W."/>
            <person name="Tedersoo L."/>
            <person name="Vaario L.-M."/>
            <person name="Yamada A."/>
            <person name="Yan M."/>
            <person name="Wang P."/>
            <person name="Xu J."/>
            <person name="Bruns T."/>
            <person name="Baldrian P."/>
            <person name="Vilgalys R."/>
            <person name="Henrissat B."/>
            <person name="Grigoriev I.V."/>
            <person name="Hibbett D."/>
            <person name="Nagy L.G."/>
            <person name="Martin F.M."/>
        </authorList>
    </citation>
    <scope>NUCLEOTIDE SEQUENCE</scope>
    <source>
        <strain evidence="3">BED1</strain>
    </source>
</reference>
<comment type="caution">
    <text evidence="3">The sequence shown here is derived from an EMBL/GenBank/DDBJ whole genome shotgun (WGS) entry which is preliminary data.</text>
</comment>
<reference evidence="3" key="2">
    <citation type="journal article" date="2020" name="Nat. Commun.">
        <title>Large-scale genome sequencing of mycorrhizal fungi provides insights into the early evolution of symbiotic traits.</title>
        <authorList>
            <person name="Miyauchi S."/>
            <person name="Kiss E."/>
            <person name="Kuo A."/>
            <person name="Drula E."/>
            <person name="Kohler A."/>
            <person name="Sanchez-Garcia M."/>
            <person name="Morin E."/>
            <person name="Andreopoulos B."/>
            <person name="Barry K.W."/>
            <person name="Bonito G."/>
            <person name="Buee M."/>
            <person name="Carver A."/>
            <person name="Chen C."/>
            <person name="Cichocki N."/>
            <person name="Clum A."/>
            <person name="Culley D."/>
            <person name="Crous P.W."/>
            <person name="Fauchery L."/>
            <person name="Girlanda M."/>
            <person name="Hayes R.D."/>
            <person name="Keri Z."/>
            <person name="LaButti K."/>
            <person name="Lipzen A."/>
            <person name="Lombard V."/>
            <person name="Magnuson J."/>
            <person name="Maillard F."/>
            <person name="Murat C."/>
            <person name="Nolan M."/>
            <person name="Ohm R.A."/>
            <person name="Pangilinan J."/>
            <person name="Pereira M.F."/>
            <person name="Perotto S."/>
            <person name="Peter M."/>
            <person name="Pfister S."/>
            <person name="Riley R."/>
            <person name="Sitrit Y."/>
            <person name="Stielow J.B."/>
            <person name="Szollosi G."/>
            <person name="Zifcakova L."/>
            <person name="Stursova M."/>
            <person name="Spatafora J.W."/>
            <person name="Tedersoo L."/>
            <person name="Vaario L.M."/>
            <person name="Yamada A."/>
            <person name="Yan M."/>
            <person name="Wang P."/>
            <person name="Xu J."/>
            <person name="Bruns T."/>
            <person name="Baldrian P."/>
            <person name="Vilgalys R."/>
            <person name="Dunand C."/>
            <person name="Henrissat B."/>
            <person name="Grigoriev I.V."/>
            <person name="Hibbett D."/>
            <person name="Nagy L.G."/>
            <person name="Martin F.M."/>
        </authorList>
    </citation>
    <scope>NUCLEOTIDE SEQUENCE</scope>
    <source>
        <strain evidence="3">BED1</strain>
    </source>
</reference>
<gene>
    <name evidence="3" type="ORF">L210DRAFT_948923</name>
</gene>
<feature type="transmembrane region" description="Helical" evidence="2">
    <location>
        <begin position="26"/>
        <end position="49"/>
    </location>
</feature>
<evidence type="ECO:0000256" key="2">
    <source>
        <dbReference type="SAM" id="Phobius"/>
    </source>
</evidence>
<accession>A0AAD4BRC9</accession>
<sequence length="98" mass="10619">MIDSEADYRCRVRNKTPQSISGMGQVLLIVLLGAVAPQSPLYVLPIYVIGASLRRRGEENGIGIGKREIEILTSPPVQRLMSTATGGRSPKSDKGRQV</sequence>
<organism evidence="3 4">
    <name type="scientific">Boletus edulis BED1</name>
    <dbReference type="NCBI Taxonomy" id="1328754"/>
    <lineage>
        <taxon>Eukaryota</taxon>
        <taxon>Fungi</taxon>
        <taxon>Dikarya</taxon>
        <taxon>Basidiomycota</taxon>
        <taxon>Agaricomycotina</taxon>
        <taxon>Agaricomycetes</taxon>
        <taxon>Agaricomycetidae</taxon>
        <taxon>Boletales</taxon>
        <taxon>Boletineae</taxon>
        <taxon>Boletaceae</taxon>
        <taxon>Boletoideae</taxon>
        <taxon>Boletus</taxon>
    </lineage>
</organism>
<dbReference type="Proteomes" id="UP001194468">
    <property type="component" value="Unassembled WGS sequence"/>
</dbReference>
<protein>
    <submittedName>
        <fullName evidence="3">Uncharacterized protein</fullName>
    </submittedName>
</protein>